<dbReference type="InParanoid" id="A0A0H2S3N2"/>
<dbReference type="PRINTS" id="PR00320">
    <property type="entry name" value="GPROTEINBRPT"/>
</dbReference>
<keyword evidence="9" id="KW-0677">Repeat</keyword>
<dbReference type="GO" id="GO:0033588">
    <property type="term" value="C:elongator holoenzyme complex"/>
    <property type="evidence" value="ECO:0007669"/>
    <property type="project" value="InterPro"/>
</dbReference>
<evidence type="ECO:0000313" key="12">
    <source>
        <dbReference type="EMBL" id="KLO16343.1"/>
    </source>
</evidence>
<evidence type="ECO:0000256" key="6">
    <source>
        <dbReference type="ARBA" id="ARBA00022490"/>
    </source>
</evidence>
<dbReference type="GO" id="GO:0005737">
    <property type="term" value="C:cytoplasm"/>
    <property type="evidence" value="ECO:0007669"/>
    <property type="project" value="UniProtKB-SubCell"/>
</dbReference>
<dbReference type="InterPro" id="IPR020472">
    <property type="entry name" value="WD40_PAC1"/>
</dbReference>
<reference evidence="12 13" key="1">
    <citation type="submission" date="2015-04" db="EMBL/GenBank/DDBJ databases">
        <title>Complete genome sequence of Schizopora paradoxa KUC8140, a cosmopolitan wood degrader in East Asia.</title>
        <authorList>
            <consortium name="DOE Joint Genome Institute"/>
            <person name="Min B."/>
            <person name="Park H."/>
            <person name="Jang Y."/>
            <person name="Kim J.-J."/>
            <person name="Kim K.H."/>
            <person name="Pangilinan J."/>
            <person name="Lipzen A."/>
            <person name="Riley R."/>
            <person name="Grigoriev I.V."/>
            <person name="Spatafora J.W."/>
            <person name="Choi I.-G."/>
        </authorList>
    </citation>
    <scope>NUCLEOTIDE SEQUENCE [LARGE SCALE GENOMIC DNA]</scope>
    <source>
        <strain evidence="12 13">KUC8140</strain>
    </source>
</reference>
<comment type="subcellular location">
    <subcellularLocation>
        <location evidence="2">Cytoplasm</location>
    </subcellularLocation>
    <subcellularLocation>
        <location evidence="1">Nucleus</location>
    </subcellularLocation>
</comment>
<sequence length="822" mass="90493">MASSSRSPQETKASTSYISASANRHSRVADVSSSNFIAFGSGRLIALWSPDDEEDLGILETLPGHDGLVTCVRFQRTDDESDVLYSGDDKGTLKCWKRQIHSWVCSCTVSAHSSPISALAIYDRLIITGASDSSVSIWKHSSDSNESLKQTYKIDLRGKFPLDIQASFLPESRRLILAIASTDRNVSLWVQSGDAFNKAASLSGHEDWVKCLAFQPDVAGNNTLTLASGSHDGTIRLWNIERLVKKAAPPLAAANNLVLDDELLDSFEASLGEIAEGEEGGKQISLKRHIITVSSDTENVQYSVTFDALLVGHEAGVTSLSWRPSLHDVSTVPVLLSTSTDSSLILWSQSSVKSSAKGETTTLWINQQRFGDIGGQRLGGFVGGLWTLDGDNVLAWGWAGGWRRWKCLSQTPSIESQTWEERSAITGHRGSVQGLNWTKGGEYVITTGPDQTTRIHACVRRVKNEGEVWREIGRPQVHGYDLVDAVFLSETKFVSIADEKVARVFEAPKRFLGLCKQFDILNAEINKDDLPTAASVPPLGLSNKALSQDEVATLVNDSAPLDRPPFEGELAMTTLWPEVEKIFGHGYELYALAASHSGRYIATACKSTTADHAGIRVCDTDTWQLHGSVLQGHSLTVTRITFSPDDQYILTVSRDRNWILHRFHDGQYEPFRADKSHTRIIWDCAWAMENDLFATASRDKTVKLWNLADVVTNEKKQTPVLIIKTKEAATSVAFAPSNGSRRWLAIGQETGEVLIYLNEVDTPHIWTQVMSLGESLSHVAQVNRLSWRPAPLSAKRRQLASCSDDGTMRITTIQDGNITLNE</sequence>
<evidence type="ECO:0000256" key="3">
    <source>
        <dbReference type="ARBA" id="ARBA00005043"/>
    </source>
</evidence>
<dbReference type="PROSITE" id="PS00678">
    <property type="entry name" value="WD_REPEATS_1"/>
    <property type="match status" value="1"/>
</dbReference>
<dbReference type="PANTHER" id="PTHR44111">
    <property type="entry name" value="ELONGATOR COMPLEX PROTEIN 2"/>
    <property type="match status" value="1"/>
</dbReference>
<evidence type="ECO:0000256" key="5">
    <source>
        <dbReference type="ARBA" id="ARBA00020267"/>
    </source>
</evidence>
<evidence type="ECO:0000256" key="1">
    <source>
        <dbReference type="ARBA" id="ARBA00004123"/>
    </source>
</evidence>
<name>A0A0H2S3N2_9AGAM</name>
<evidence type="ECO:0000256" key="11">
    <source>
        <dbReference type="PROSITE-ProRule" id="PRU00221"/>
    </source>
</evidence>
<dbReference type="FunCoup" id="A0A0H2S3N2">
    <property type="interactions" value="518"/>
</dbReference>
<keyword evidence="7 11" id="KW-0853">WD repeat</keyword>
<proteinExistence type="inferred from homology"/>
<dbReference type="PROSITE" id="PS50294">
    <property type="entry name" value="WD_REPEATS_REGION"/>
    <property type="match status" value="3"/>
</dbReference>
<feature type="repeat" description="WD" evidence="11">
    <location>
        <begin position="630"/>
        <end position="656"/>
    </location>
</feature>
<dbReference type="SUPFAM" id="SSF50978">
    <property type="entry name" value="WD40 repeat-like"/>
    <property type="match status" value="3"/>
</dbReference>
<evidence type="ECO:0000256" key="2">
    <source>
        <dbReference type="ARBA" id="ARBA00004496"/>
    </source>
</evidence>
<dbReference type="InterPro" id="IPR037289">
    <property type="entry name" value="Elp2"/>
</dbReference>
<comment type="similarity">
    <text evidence="4">Belongs to the WD repeat ELP2 family.</text>
</comment>
<dbReference type="SMART" id="SM00320">
    <property type="entry name" value="WD40"/>
    <property type="match status" value="10"/>
</dbReference>
<dbReference type="InterPro" id="IPR036322">
    <property type="entry name" value="WD40_repeat_dom_sf"/>
</dbReference>
<keyword evidence="8" id="KW-0819">tRNA processing</keyword>
<dbReference type="PANTHER" id="PTHR44111:SF1">
    <property type="entry name" value="ELONGATOR COMPLEX PROTEIN 2"/>
    <property type="match status" value="1"/>
</dbReference>
<dbReference type="Gene3D" id="2.130.10.10">
    <property type="entry name" value="YVTN repeat-like/Quinoprotein amine dehydrogenase"/>
    <property type="match status" value="4"/>
</dbReference>
<dbReference type="UniPathway" id="UPA00988"/>
<dbReference type="InterPro" id="IPR019775">
    <property type="entry name" value="WD40_repeat_CS"/>
</dbReference>
<keyword evidence="10" id="KW-0539">Nucleus</keyword>
<dbReference type="OrthoDB" id="27911at2759"/>
<feature type="repeat" description="WD" evidence="11">
    <location>
        <begin position="674"/>
        <end position="707"/>
    </location>
</feature>
<accession>A0A0H2S3N2</accession>
<dbReference type="Pfam" id="PF00400">
    <property type="entry name" value="WD40"/>
    <property type="match status" value="6"/>
</dbReference>
<dbReference type="GO" id="GO:0002098">
    <property type="term" value="P:tRNA wobble uridine modification"/>
    <property type="evidence" value="ECO:0007669"/>
    <property type="project" value="InterPro"/>
</dbReference>
<evidence type="ECO:0000256" key="7">
    <source>
        <dbReference type="ARBA" id="ARBA00022574"/>
    </source>
</evidence>
<dbReference type="InterPro" id="IPR015943">
    <property type="entry name" value="WD40/YVTN_repeat-like_dom_sf"/>
</dbReference>
<keyword evidence="6" id="KW-0963">Cytoplasm</keyword>
<dbReference type="Proteomes" id="UP000053477">
    <property type="component" value="Unassembled WGS sequence"/>
</dbReference>
<evidence type="ECO:0000256" key="4">
    <source>
        <dbReference type="ARBA" id="ARBA00005881"/>
    </source>
</evidence>
<feature type="repeat" description="WD" evidence="11">
    <location>
        <begin position="202"/>
        <end position="241"/>
    </location>
</feature>
<comment type="pathway">
    <text evidence="3">tRNA modification; 5-methoxycarbonylmethyl-2-thiouridine-tRNA biosynthesis.</text>
</comment>
<keyword evidence="13" id="KW-1185">Reference proteome</keyword>
<dbReference type="STRING" id="27342.A0A0H2S3N2"/>
<dbReference type="GO" id="GO:0005634">
    <property type="term" value="C:nucleus"/>
    <property type="evidence" value="ECO:0007669"/>
    <property type="project" value="UniProtKB-SubCell"/>
</dbReference>
<dbReference type="EMBL" id="KQ085917">
    <property type="protein sequence ID" value="KLO16343.1"/>
    <property type="molecule type" value="Genomic_DNA"/>
</dbReference>
<protein>
    <recommendedName>
        <fullName evidence="5">Elongator complex protein 2</fullName>
    </recommendedName>
</protein>
<dbReference type="InterPro" id="IPR001680">
    <property type="entry name" value="WD40_rpt"/>
</dbReference>
<evidence type="ECO:0000256" key="10">
    <source>
        <dbReference type="ARBA" id="ARBA00023242"/>
    </source>
</evidence>
<feature type="repeat" description="WD" evidence="11">
    <location>
        <begin position="109"/>
        <end position="148"/>
    </location>
</feature>
<evidence type="ECO:0000256" key="8">
    <source>
        <dbReference type="ARBA" id="ARBA00022694"/>
    </source>
</evidence>
<evidence type="ECO:0000256" key="9">
    <source>
        <dbReference type="ARBA" id="ARBA00022737"/>
    </source>
</evidence>
<dbReference type="AlphaFoldDB" id="A0A0H2S3N2"/>
<feature type="repeat" description="WD" evidence="11">
    <location>
        <begin position="310"/>
        <end position="357"/>
    </location>
</feature>
<organism evidence="12 13">
    <name type="scientific">Schizopora paradoxa</name>
    <dbReference type="NCBI Taxonomy" id="27342"/>
    <lineage>
        <taxon>Eukaryota</taxon>
        <taxon>Fungi</taxon>
        <taxon>Dikarya</taxon>
        <taxon>Basidiomycota</taxon>
        <taxon>Agaricomycotina</taxon>
        <taxon>Agaricomycetes</taxon>
        <taxon>Hymenochaetales</taxon>
        <taxon>Schizoporaceae</taxon>
        <taxon>Schizopora</taxon>
    </lineage>
</organism>
<gene>
    <name evidence="12" type="ORF">SCHPADRAFT_901575</name>
</gene>
<dbReference type="PROSITE" id="PS50082">
    <property type="entry name" value="WD_REPEATS_2"/>
    <property type="match status" value="5"/>
</dbReference>
<evidence type="ECO:0000313" key="13">
    <source>
        <dbReference type="Proteomes" id="UP000053477"/>
    </source>
</evidence>